<dbReference type="Pfam" id="PF09618">
    <property type="entry name" value="Cas_Csy4"/>
    <property type="match status" value="1"/>
</dbReference>
<sequence>MTTHYIDITLLPDPEFSPSHLRSALFSKLHRALAHRAAGDIGVSFPGLSLQGRHLGDTLRLHGTEPALLELHTQPWLQGMRDHVLAGNAIPVPADVRHRVVRRVQAQSNPARLRRRQMRRHGYDEAEALRRIPDSAAQHLHLPYLHLQSSSTGQSFRLFVEHGPLQAEPRMGYFSAYGLSTTATVPWF</sequence>
<gene>
    <name evidence="1" type="ORF">SAMN04489708_13936</name>
</gene>
<dbReference type="OrthoDB" id="259831at2"/>
<dbReference type="EMBL" id="FNJL01000039">
    <property type="protein sequence ID" value="SDP90099.1"/>
    <property type="molecule type" value="Genomic_DNA"/>
</dbReference>
<dbReference type="NCBIfam" id="TIGR02563">
    <property type="entry name" value="cas_Csy4"/>
    <property type="match status" value="1"/>
</dbReference>
<accession>A0A1H0WH43</accession>
<protein>
    <submittedName>
        <fullName evidence="1">CRISPR-associated protein, Csy4 family</fullName>
    </submittedName>
</protein>
<keyword evidence="2" id="KW-1185">Reference proteome</keyword>
<dbReference type="InterPro" id="IPR042564">
    <property type="entry name" value="CRISPR-Cas6/Csy4_sf"/>
</dbReference>
<dbReference type="GO" id="GO:0043571">
    <property type="term" value="P:maintenance of CRISPR repeat elements"/>
    <property type="evidence" value="ECO:0007669"/>
    <property type="project" value="InterPro"/>
</dbReference>
<reference evidence="2" key="1">
    <citation type="submission" date="2016-10" db="EMBL/GenBank/DDBJ databases">
        <authorList>
            <person name="Varghese N."/>
            <person name="Submissions S."/>
        </authorList>
    </citation>
    <scope>NUCLEOTIDE SEQUENCE [LARGE SCALE GENOMIC DNA]</scope>
    <source>
        <strain evidence="2">DSM 17101</strain>
    </source>
</reference>
<dbReference type="GO" id="GO:0004519">
    <property type="term" value="F:endonuclease activity"/>
    <property type="evidence" value="ECO:0007669"/>
    <property type="project" value="InterPro"/>
</dbReference>
<dbReference type="CDD" id="cd09739">
    <property type="entry name" value="Cas6_I-F"/>
    <property type="match status" value="1"/>
</dbReference>
<evidence type="ECO:0000313" key="2">
    <source>
        <dbReference type="Proteomes" id="UP000199317"/>
    </source>
</evidence>
<dbReference type="AlphaFoldDB" id="A0A1H0WH43"/>
<dbReference type="RefSeq" id="WP_092839394.1">
    <property type="nucleotide sequence ID" value="NZ_FNJL01000039.1"/>
</dbReference>
<dbReference type="Proteomes" id="UP000199317">
    <property type="component" value="Unassembled WGS sequence"/>
</dbReference>
<organism evidence="1 2">
    <name type="scientific">Paracidovorax cattleyae</name>
    <dbReference type="NCBI Taxonomy" id="80868"/>
    <lineage>
        <taxon>Bacteria</taxon>
        <taxon>Pseudomonadati</taxon>
        <taxon>Pseudomonadota</taxon>
        <taxon>Betaproteobacteria</taxon>
        <taxon>Burkholderiales</taxon>
        <taxon>Comamonadaceae</taxon>
        <taxon>Paracidovorax</taxon>
    </lineage>
</organism>
<dbReference type="InterPro" id="IPR013396">
    <property type="entry name" value="CRISPR-assoc_prot_Csy4"/>
</dbReference>
<dbReference type="Gene3D" id="3.30.70.2540">
    <property type="entry name" value="CRISPR-associated endoribonuclease Cas6/Csy4"/>
    <property type="match status" value="1"/>
</dbReference>
<evidence type="ECO:0000313" key="1">
    <source>
        <dbReference type="EMBL" id="SDP90099.1"/>
    </source>
</evidence>
<name>A0A1H0WH43_9BURK</name>
<proteinExistence type="predicted"/>